<dbReference type="Proteomes" id="UP000464954">
    <property type="component" value="Chromosome"/>
</dbReference>
<protein>
    <recommendedName>
        <fullName evidence="2">Potassium channel domain-containing protein</fullName>
    </recommendedName>
</protein>
<accession>A0A6P1M6R5</accession>
<keyword evidence="1" id="KW-1133">Transmembrane helix</keyword>
<dbReference type="InterPro" id="IPR013099">
    <property type="entry name" value="K_chnl_dom"/>
</dbReference>
<feature type="transmembrane region" description="Helical" evidence="1">
    <location>
        <begin position="312"/>
        <end position="330"/>
    </location>
</feature>
<keyword evidence="4" id="KW-1185">Reference proteome</keyword>
<dbReference type="AlphaFoldDB" id="A0A6P1M6R5"/>
<feature type="transmembrane region" description="Helical" evidence="1">
    <location>
        <begin position="281"/>
        <end position="306"/>
    </location>
</feature>
<evidence type="ECO:0000313" key="3">
    <source>
        <dbReference type="EMBL" id="QHI69547.1"/>
    </source>
</evidence>
<dbReference type="Pfam" id="PF00805">
    <property type="entry name" value="Pentapeptide"/>
    <property type="match status" value="3"/>
</dbReference>
<evidence type="ECO:0000256" key="1">
    <source>
        <dbReference type="SAM" id="Phobius"/>
    </source>
</evidence>
<evidence type="ECO:0000313" key="4">
    <source>
        <dbReference type="Proteomes" id="UP000464954"/>
    </source>
</evidence>
<dbReference type="Gene3D" id="2.160.20.80">
    <property type="entry name" value="E3 ubiquitin-protein ligase SopA"/>
    <property type="match status" value="1"/>
</dbReference>
<dbReference type="InterPro" id="IPR051082">
    <property type="entry name" value="Pentapeptide-BTB/POZ_domain"/>
</dbReference>
<dbReference type="PANTHER" id="PTHR14136:SF17">
    <property type="entry name" value="BTB_POZ DOMAIN-CONTAINING PROTEIN KCTD9"/>
    <property type="match status" value="1"/>
</dbReference>
<proteinExistence type="predicted"/>
<dbReference type="SUPFAM" id="SSF81324">
    <property type="entry name" value="Voltage-gated potassium channels"/>
    <property type="match status" value="1"/>
</dbReference>
<dbReference type="SUPFAM" id="SSF141571">
    <property type="entry name" value="Pentapeptide repeat-like"/>
    <property type="match status" value="1"/>
</dbReference>
<keyword evidence="1" id="KW-0472">Membrane</keyword>
<gene>
    <name evidence="3" type="ORF">GT409_08780</name>
</gene>
<evidence type="ECO:0000259" key="2">
    <source>
        <dbReference type="Pfam" id="PF07885"/>
    </source>
</evidence>
<keyword evidence="1" id="KW-0812">Transmembrane</keyword>
<organism evidence="3 4">
    <name type="scientific">Tichowtungia aerotolerans</name>
    <dbReference type="NCBI Taxonomy" id="2697043"/>
    <lineage>
        <taxon>Bacteria</taxon>
        <taxon>Pseudomonadati</taxon>
        <taxon>Kiritimatiellota</taxon>
        <taxon>Tichowtungiia</taxon>
        <taxon>Tichowtungiales</taxon>
        <taxon>Tichowtungiaceae</taxon>
        <taxon>Tichowtungia</taxon>
    </lineage>
</organism>
<dbReference type="EMBL" id="CP047593">
    <property type="protein sequence ID" value="QHI69547.1"/>
    <property type="molecule type" value="Genomic_DNA"/>
</dbReference>
<dbReference type="InterPro" id="IPR001646">
    <property type="entry name" value="5peptide_repeat"/>
</dbReference>
<dbReference type="KEGG" id="taer:GT409_08780"/>
<reference evidence="3 4" key="1">
    <citation type="submission" date="2020-01" db="EMBL/GenBank/DDBJ databases">
        <title>Ponticoccus aerotolerans gen. nov., sp. nov., an anaerobic bacterium and proposal of Ponticoccusceae fam. nov., Ponticoccusles ord. nov. and Ponticoccuse classis nov. in the phylum Kiritimatiellaeota.</title>
        <authorList>
            <person name="Zhou L.Y."/>
            <person name="Du Z.J."/>
        </authorList>
    </citation>
    <scope>NUCLEOTIDE SEQUENCE [LARGE SCALE GENOMIC DNA]</scope>
    <source>
        <strain evidence="3 4">S-5007</strain>
    </source>
</reference>
<name>A0A6P1M6R5_9BACT</name>
<dbReference type="Gene3D" id="1.10.287.70">
    <property type="match status" value="1"/>
</dbReference>
<feature type="domain" description="Potassium channel" evidence="2">
    <location>
        <begin position="266"/>
        <end position="328"/>
    </location>
</feature>
<dbReference type="Pfam" id="PF07885">
    <property type="entry name" value="Ion_trans_2"/>
    <property type="match status" value="1"/>
</dbReference>
<sequence>MANPEHVEILKKGIDVWNQWRLTTDIYSLEADLSGADLSGLNLNGIDLSYCDLEKVDLTHSSLERATLECSELFEAQLLYANLAGANLEGSNFSDAILAGSVLTGACLNSAKLSGANLVRVQLGNANLCNASLDDCNLFESNLCCADLSNANMKKSILANANLKDAILSNANLERADISDVRFSLRKGRFKGIRLAGSYGGERFKRYATHQAFIEELEQSNEWNRFLVGVWFVLADCGRSPWAWMGWSIIFCLYYAGIYLGLGVGAFALNTSLPFNFGSALYYSIVTFTTLGFGDITPATGLAAFYVTLEVITGYVMLGGLISFIFSKLLPRG</sequence>
<dbReference type="PANTHER" id="PTHR14136">
    <property type="entry name" value="BTB_POZ DOMAIN-CONTAINING PROTEIN KCTD9"/>
    <property type="match status" value="1"/>
</dbReference>
<dbReference type="RefSeq" id="WP_160628729.1">
    <property type="nucleotide sequence ID" value="NZ_CP047593.1"/>
</dbReference>
<feature type="transmembrane region" description="Helical" evidence="1">
    <location>
        <begin position="242"/>
        <end position="269"/>
    </location>
</feature>